<evidence type="ECO:0000313" key="1">
    <source>
        <dbReference type="EMBL" id="KAK9047960.1"/>
    </source>
</evidence>
<protein>
    <submittedName>
        <fullName evidence="1">Uncharacterized protein</fullName>
    </submittedName>
</protein>
<proteinExistence type="predicted"/>
<dbReference type="Proteomes" id="UP001408789">
    <property type="component" value="Unassembled WGS sequence"/>
</dbReference>
<evidence type="ECO:0000313" key="2">
    <source>
        <dbReference type="Proteomes" id="UP001408789"/>
    </source>
</evidence>
<organism evidence="1 2">
    <name type="scientific">Deinandra increscens subsp. villosa</name>
    <dbReference type="NCBI Taxonomy" id="3103831"/>
    <lineage>
        <taxon>Eukaryota</taxon>
        <taxon>Viridiplantae</taxon>
        <taxon>Streptophyta</taxon>
        <taxon>Embryophyta</taxon>
        <taxon>Tracheophyta</taxon>
        <taxon>Spermatophyta</taxon>
        <taxon>Magnoliopsida</taxon>
        <taxon>eudicotyledons</taxon>
        <taxon>Gunneridae</taxon>
        <taxon>Pentapetalae</taxon>
        <taxon>asterids</taxon>
        <taxon>campanulids</taxon>
        <taxon>Asterales</taxon>
        <taxon>Asteraceae</taxon>
        <taxon>Asteroideae</taxon>
        <taxon>Heliantheae alliance</taxon>
        <taxon>Madieae</taxon>
        <taxon>Madiinae</taxon>
        <taxon>Deinandra</taxon>
    </lineage>
</organism>
<reference evidence="1 2" key="1">
    <citation type="submission" date="2024-04" db="EMBL/GenBank/DDBJ databases">
        <title>The reference genome of an endangered Asteraceae, Deinandra increscens subsp. villosa, native to the Central Coast of California.</title>
        <authorList>
            <person name="Guilliams M."/>
            <person name="Hasenstab-Lehman K."/>
            <person name="Meyer R."/>
            <person name="Mcevoy S."/>
        </authorList>
    </citation>
    <scope>NUCLEOTIDE SEQUENCE [LARGE SCALE GENOMIC DNA]</scope>
    <source>
        <tissue evidence="1">Leaf</tissue>
    </source>
</reference>
<name>A0AAP0C5R1_9ASTR</name>
<dbReference type="EMBL" id="JBCNJP010018626">
    <property type="protein sequence ID" value="KAK9047960.1"/>
    <property type="molecule type" value="Genomic_DNA"/>
</dbReference>
<accession>A0AAP0C5R1</accession>
<keyword evidence="2" id="KW-1185">Reference proteome</keyword>
<comment type="caution">
    <text evidence="1">The sequence shown here is derived from an EMBL/GenBank/DDBJ whole genome shotgun (WGS) entry which is preliminary data.</text>
</comment>
<gene>
    <name evidence="1" type="ORF">SSX86_033078</name>
</gene>
<sequence>MASELGEGWTMVGGRSLKKEKTVADYGKFDDGDLVSFYVTNLLNACRREWLEEAMVEAVAGLGQLADTFIPKWTNKAGKVFGFVKFKGVKDKWAL</sequence>
<dbReference type="AlphaFoldDB" id="A0AAP0C5R1"/>